<evidence type="ECO:0000313" key="2">
    <source>
        <dbReference type="EMBL" id="MBO1325065.1"/>
    </source>
</evidence>
<dbReference type="InterPro" id="IPR018754">
    <property type="entry name" value="RovC-like_DNA-bd"/>
</dbReference>
<proteinExistence type="predicted"/>
<evidence type="ECO:0000313" key="3">
    <source>
        <dbReference type="Proteomes" id="UP000664073"/>
    </source>
</evidence>
<feature type="domain" description="T6SS Transcription factor RovC-like DNA binding" evidence="1">
    <location>
        <begin position="93"/>
        <end position="197"/>
    </location>
</feature>
<reference evidence="2" key="1">
    <citation type="submission" date="2021-03" db="EMBL/GenBank/DDBJ databases">
        <title>The complete genome sequence of Acetobacter sp. TBRC 12339.</title>
        <authorList>
            <person name="Charoenyingcharoen P."/>
            <person name="Yukphan P."/>
        </authorList>
    </citation>
    <scope>NUCLEOTIDE SEQUENCE</scope>
    <source>
        <strain evidence="2">TBRC 12339</strain>
    </source>
</reference>
<keyword evidence="3" id="KW-1185">Reference proteome</keyword>
<dbReference type="Pfam" id="PF10074">
    <property type="entry name" value="RovC_DNA-bd"/>
    <property type="match status" value="1"/>
</dbReference>
<dbReference type="RefSeq" id="WP_207845742.1">
    <property type="nucleotide sequence ID" value="NZ_JAFVMH010000003.1"/>
</dbReference>
<protein>
    <submittedName>
        <fullName evidence="2">DUF2285 domain-containing protein</fullName>
    </submittedName>
</protein>
<accession>A0A939HLP3</accession>
<name>A0A939HLP3_9PROT</name>
<evidence type="ECO:0000259" key="1">
    <source>
        <dbReference type="Pfam" id="PF10074"/>
    </source>
</evidence>
<dbReference type="AlphaFoldDB" id="A0A939HLP3"/>
<dbReference type="Proteomes" id="UP000664073">
    <property type="component" value="Unassembled WGS sequence"/>
</dbReference>
<gene>
    <name evidence="2" type="ORF">J2D77_07880</name>
</gene>
<organism evidence="2 3">
    <name type="scientific">Acetobacter garciniae</name>
    <dbReference type="NCBI Taxonomy" id="2817435"/>
    <lineage>
        <taxon>Bacteria</taxon>
        <taxon>Pseudomonadati</taxon>
        <taxon>Pseudomonadota</taxon>
        <taxon>Alphaproteobacteria</taxon>
        <taxon>Acetobacterales</taxon>
        <taxon>Acetobacteraceae</taxon>
        <taxon>Acetobacter</taxon>
    </lineage>
</organism>
<dbReference type="EMBL" id="JAFVMH010000003">
    <property type="protein sequence ID" value="MBO1325065.1"/>
    <property type="molecule type" value="Genomic_DNA"/>
</dbReference>
<comment type="caution">
    <text evidence="2">The sequence shown here is derived from an EMBL/GenBank/DDBJ whole genome shotgun (WGS) entry which is preliminary data.</text>
</comment>
<sequence>MTVGGCSFVHDPDIPITRKPVIWRREDTTRIISLTEAPRGFSDFLSLNFEALGRVLLDHEDDAGRGVTVAGPFGTFSFLMDNPDVMKRPAVAIPLDPLFRSRYYEAGRFMFRYLGFSIPHRIPPVITPFRSLHLIRCLHAFDMDRAGFGKRQIAARLINSQALTLSNHEWIDHGWRRSARDWTAEGLRLVEGGYVALRMEG</sequence>